<gene>
    <name evidence="2" type="ORF">PVAR5_6407</name>
</gene>
<protein>
    <submittedName>
        <fullName evidence="2">Uncharacterized protein</fullName>
    </submittedName>
</protein>
<accession>V5G9Y5</accession>
<evidence type="ECO:0000313" key="3">
    <source>
        <dbReference type="Proteomes" id="UP000018001"/>
    </source>
</evidence>
<keyword evidence="3" id="KW-1185">Reference proteome</keyword>
<organism evidence="2 3">
    <name type="scientific">Byssochlamys spectabilis (strain No. 5 / NBRC 109023)</name>
    <name type="common">Paecilomyces variotii</name>
    <dbReference type="NCBI Taxonomy" id="1356009"/>
    <lineage>
        <taxon>Eukaryota</taxon>
        <taxon>Fungi</taxon>
        <taxon>Dikarya</taxon>
        <taxon>Ascomycota</taxon>
        <taxon>Pezizomycotina</taxon>
        <taxon>Eurotiomycetes</taxon>
        <taxon>Eurotiomycetidae</taxon>
        <taxon>Eurotiales</taxon>
        <taxon>Thermoascaceae</taxon>
        <taxon>Paecilomyces</taxon>
    </lineage>
</organism>
<dbReference type="HOGENOM" id="CLU_739656_0_0_1"/>
<dbReference type="eggNOG" id="ENOG502T54S">
    <property type="taxonomic scope" value="Eukaryota"/>
</dbReference>
<comment type="caution">
    <text evidence="2">The sequence shown here is derived from an EMBL/GenBank/DDBJ whole genome shotgun (WGS) entry which is preliminary data.</text>
</comment>
<dbReference type="Proteomes" id="UP000018001">
    <property type="component" value="Unassembled WGS sequence"/>
</dbReference>
<feature type="region of interest" description="Disordered" evidence="1">
    <location>
        <begin position="1"/>
        <end position="23"/>
    </location>
</feature>
<sequence>MSTPTTPLGPKTDSLSGSPRKRRTLVDGDKLDEIIRELDRADDLDDPTLRLAVQNLKAVLSEADLLTQQLTPSKKARLGVEIVQASSLKSIDDAVKIFGLDYEDDDPYIWKVPEGPDVHLSPEAESLLTRMRRAKFWNRGSAEALSRTLIDILLFDRVEAHQDKLAARQLSVRGEVPLEATVSATRDVIVKGNADYALGYDPALPLDAKGFESISIVVEAKRDIVEKGGSPIAQTLAYMIGARQKRMNLTNPKRIVLTTYGMVTDGTIWRFLRLDGTRLLVSTPLILSELQGRSSIYKFVDAIVRSAISLSPHTTPQRQFPATQERWLEDIEPPIFGRPVVSSQQVSDVPEKDVFTSTDDYDNDELKDIEESEV</sequence>
<feature type="region of interest" description="Disordered" evidence="1">
    <location>
        <begin position="340"/>
        <end position="374"/>
    </location>
</feature>
<dbReference type="InParanoid" id="V5G9Y5"/>
<dbReference type="AlphaFoldDB" id="V5G9Y5"/>
<reference evidence="3" key="1">
    <citation type="journal article" date="2014" name="Genome Announc.">
        <title>Draft genome sequence of the formaldehyde-resistant fungus Byssochlamys spectabilis No. 5 (anamorph Paecilomyces variotii No. 5) (NBRC109023).</title>
        <authorList>
            <person name="Oka T."/>
            <person name="Ekino K."/>
            <person name="Fukuda K."/>
            <person name="Nomura Y."/>
        </authorList>
    </citation>
    <scope>NUCLEOTIDE SEQUENCE [LARGE SCALE GENOMIC DNA]</scope>
    <source>
        <strain evidence="3">No. 5 / NBRC 109023</strain>
    </source>
</reference>
<evidence type="ECO:0000313" key="2">
    <source>
        <dbReference type="EMBL" id="GAD97727.1"/>
    </source>
</evidence>
<name>V5G9Y5_BYSSN</name>
<evidence type="ECO:0000256" key="1">
    <source>
        <dbReference type="SAM" id="MobiDB-lite"/>
    </source>
</evidence>
<feature type="compositionally biased region" description="Acidic residues" evidence="1">
    <location>
        <begin position="359"/>
        <end position="374"/>
    </location>
</feature>
<proteinExistence type="predicted"/>
<dbReference type="OrthoDB" id="2103397at2759"/>
<dbReference type="EMBL" id="BAUL01000212">
    <property type="protein sequence ID" value="GAD97727.1"/>
    <property type="molecule type" value="Genomic_DNA"/>
</dbReference>